<dbReference type="EMBL" id="QHCR01000019">
    <property type="protein sequence ID" value="RHX77423.1"/>
    <property type="molecule type" value="Genomic_DNA"/>
</dbReference>
<keyword evidence="2" id="KW-1185">Reference proteome</keyword>
<sequence length="124" mass="14738">MTLDEFELKSFGIFKKTIDQYRDNYSRQDGAYSLFNKQEYHKLIKDCIETNQGAYKLLTPQDRTGYFLLALQHGNVDSIMYPIFNQLILRNHLNEIIYALLILFMDFQMIHSSSRKNFLKSLLQ</sequence>
<organism evidence="1 2">
    <name type="scientific">Leptospira yasudae</name>
    <dbReference type="NCBI Taxonomy" id="2202201"/>
    <lineage>
        <taxon>Bacteria</taxon>
        <taxon>Pseudomonadati</taxon>
        <taxon>Spirochaetota</taxon>
        <taxon>Spirochaetia</taxon>
        <taxon>Leptospirales</taxon>
        <taxon>Leptospiraceae</taxon>
        <taxon>Leptospira</taxon>
    </lineage>
</organism>
<evidence type="ECO:0000313" key="1">
    <source>
        <dbReference type="EMBL" id="RHX77423.1"/>
    </source>
</evidence>
<gene>
    <name evidence="1" type="ORF">DLM77_21200</name>
</gene>
<name>A0ABX9LXX4_9LEPT</name>
<dbReference type="Proteomes" id="UP000285569">
    <property type="component" value="Unassembled WGS sequence"/>
</dbReference>
<reference evidence="2" key="1">
    <citation type="submission" date="2018-05" db="EMBL/GenBank/DDBJ databases">
        <title>Leptospira yasudae sp. nov. and Leptospira stimsonii sp. nov., two pathogenic species of the genus Leptospira isolated from environmental sources.</title>
        <authorList>
            <person name="Casanovas-Massana A."/>
            <person name="Hamond C."/>
            <person name="Santos L.A."/>
            <person name="Hacker K.P."/>
            <person name="Balassiano I."/>
            <person name="Medeiros M.A."/>
            <person name="Reis M.G."/>
            <person name="Ko A.I."/>
            <person name="Wunder E.A."/>
        </authorList>
    </citation>
    <scope>NUCLEOTIDE SEQUENCE [LARGE SCALE GENOMIC DNA]</scope>
    <source>
        <strain evidence="2">B21</strain>
    </source>
</reference>
<accession>A0ABX9LXX4</accession>
<protein>
    <submittedName>
        <fullName evidence="1">Uncharacterized protein</fullName>
    </submittedName>
</protein>
<evidence type="ECO:0000313" key="2">
    <source>
        <dbReference type="Proteomes" id="UP000285569"/>
    </source>
</evidence>
<comment type="caution">
    <text evidence="1">The sequence shown here is derived from an EMBL/GenBank/DDBJ whole genome shotgun (WGS) entry which is preliminary data.</text>
</comment>
<proteinExistence type="predicted"/>
<reference evidence="1 2" key="2">
    <citation type="journal article" date="2020" name="Int. J. Syst. Evol. Microbiol.">
        <title>Leptospira yasudae sp. nov. and Leptospira stimsonii sp. nov., two new species of the pathogenic group isolated from environmental sources.</title>
        <authorList>
            <person name="Casanovas-Massana A."/>
            <person name="Hamond C."/>
            <person name="Santos L.A."/>
            <person name="de Oliveira D."/>
            <person name="Hacker K.P."/>
            <person name="Balassiano I."/>
            <person name="Costa F."/>
            <person name="Medeiros M.A."/>
            <person name="Reis M.G."/>
            <person name="Ko A.I."/>
            <person name="Wunder E.A."/>
        </authorList>
    </citation>
    <scope>NUCLEOTIDE SEQUENCE [LARGE SCALE GENOMIC DNA]</scope>
    <source>
        <strain evidence="1 2">B21</strain>
    </source>
</reference>